<dbReference type="Proteomes" id="UP000717328">
    <property type="component" value="Unassembled WGS sequence"/>
</dbReference>
<evidence type="ECO:0000313" key="3">
    <source>
        <dbReference type="Proteomes" id="UP000717328"/>
    </source>
</evidence>
<evidence type="ECO:0000259" key="1">
    <source>
        <dbReference type="PROSITE" id="PS00028"/>
    </source>
</evidence>
<name>A0A9P7FQ01_9AGAR</name>
<feature type="domain" description="C2H2-type" evidence="1">
    <location>
        <begin position="43"/>
        <end position="64"/>
    </location>
</feature>
<comment type="caution">
    <text evidence="2">The sequence shown here is derived from an EMBL/GenBank/DDBJ whole genome shotgun (WGS) entry which is preliminary data.</text>
</comment>
<protein>
    <recommendedName>
        <fullName evidence="1">C2H2-type domain-containing protein</fullName>
    </recommendedName>
</protein>
<dbReference type="InterPro" id="IPR013087">
    <property type="entry name" value="Znf_C2H2_type"/>
</dbReference>
<dbReference type="EMBL" id="JABCKI010006155">
    <property type="protein sequence ID" value="KAG5635180.1"/>
    <property type="molecule type" value="Genomic_DNA"/>
</dbReference>
<proteinExistence type="predicted"/>
<reference evidence="2" key="2">
    <citation type="submission" date="2021-10" db="EMBL/GenBank/DDBJ databases">
        <title>Phylogenomics reveals ancestral predisposition of the termite-cultivated fungus Termitomyces towards a domesticated lifestyle.</title>
        <authorList>
            <person name="Auxier B."/>
            <person name="Grum-Grzhimaylo A."/>
            <person name="Cardenas M.E."/>
            <person name="Lodge J.D."/>
            <person name="Laessoe T."/>
            <person name="Pedersen O."/>
            <person name="Smith M.E."/>
            <person name="Kuyper T.W."/>
            <person name="Franco-Molano E.A."/>
            <person name="Baroni T.J."/>
            <person name="Aanen D.K."/>
        </authorList>
    </citation>
    <scope>NUCLEOTIDE SEQUENCE</scope>
    <source>
        <strain evidence="2">D49</strain>
    </source>
</reference>
<organism evidence="2 3">
    <name type="scientific">Sphagnurus paluster</name>
    <dbReference type="NCBI Taxonomy" id="117069"/>
    <lineage>
        <taxon>Eukaryota</taxon>
        <taxon>Fungi</taxon>
        <taxon>Dikarya</taxon>
        <taxon>Basidiomycota</taxon>
        <taxon>Agaricomycotina</taxon>
        <taxon>Agaricomycetes</taxon>
        <taxon>Agaricomycetidae</taxon>
        <taxon>Agaricales</taxon>
        <taxon>Tricholomatineae</taxon>
        <taxon>Lyophyllaceae</taxon>
        <taxon>Sphagnurus</taxon>
    </lineage>
</organism>
<dbReference type="AlphaFoldDB" id="A0A9P7FQ01"/>
<evidence type="ECO:0000313" key="2">
    <source>
        <dbReference type="EMBL" id="KAG5635180.1"/>
    </source>
</evidence>
<dbReference type="PROSITE" id="PS00028">
    <property type="entry name" value="ZINC_FINGER_C2H2_1"/>
    <property type="match status" value="1"/>
</dbReference>
<accession>A0A9P7FQ01</accession>
<dbReference type="OrthoDB" id="2983300at2759"/>
<sequence length="199" mass="22393">MRIDHARLAAAIEEADVASAIPKIGLGPITEIEGLHLHTGILCVICKSVYRKQSAMTKHHQEAHQDRPQPETWPSVFAQQLRRGQDRTFFHVLPRTIPNPSENEVIIATLRSQQIELDGVPSGDMLDPRLLSPWLKSTHWLKLIEGKDVSQLMALVAIPDQKFPGLTAAVRSVFEIAEESFERFPELALQRLNSPYPIK</sequence>
<feature type="non-terminal residue" evidence="2">
    <location>
        <position position="199"/>
    </location>
</feature>
<gene>
    <name evidence="2" type="ORF">H0H81_012119</name>
</gene>
<reference evidence="2" key="1">
    <citation type="submission" date="2021-02" db="EMBL/GenBank/DDBJ databases">
        <authorList>
            <person name="Nieuwenhuis M."/>
            <person name="Van De Peppel L.J.J."/>
        </authorList>
    </citation>
    <scope>NUCLEOTIDE SEQUENCE</scope>
    <source>
        <strain evidence="2">D49</strain>
    </source>
</reference>
<keyword evidence="3" id="KW-1185">Reference proteome</keyword>